<dbReference type="Gene3D" id="3.30.200.20">
    <property type="entry name" value="Phosphorylase Kinase, domain 1"/>
    <property type="match status" value="1"/>
</dbReference>
<evidence type="ECO:0000256" key="1">
    <source>
        <dbReference type="ARBA" id="ARBA00022679"/>
    </source>
</evidence>
<feature type="binding site" evidence="10">
    <location>
        <position position="30"/>
    </location>
    <ligand>
        <name>ATP</name>
        <dbReference type="ChEBI" id="CHEBI:30616"/>
    </ligand>
</feature>
<dbReference type="Pfam" id="PF00069">
    <property type="entry name" value="Pkinase"/>
    <property type="match status" value="1"/>
</dbReference>
<evidence type="ECO:0000256" key="11">
    <source>
        <dbReference type="RuleBase" id="RU000304"/>
    </source>
</evidence>
<dbReference type="GO" id="GO:0005524">
    <property type="term" value="F:ATP binding"/>
    <property type="evidence" value="ECO:0007669"/>
    <property type="project" value="UniProtKB-UniRule"/>
</dbReference>
<keyword evidence="1" id="KW-0808">Transferase</keyword>
<evidence type="ECO:0000256" key="2">
    <source>
        <dbReference type="ARBA" id="ARBA00022741"/>
    </source>
</evidence>
<feature type="non-terminal residue" evidence="13">
    <location>
        <position position="1"/>
    </location>
</feature>
<keyword evidence="11" id="KW-0723">Serine/threonine-protein kinase</keyword>
<dbReference type="PROSITE" id="PS50011">
    <property type="entry name" value="PROTEIN_KINASE_DOM"/>
    <property type="match status" value="1"/>
</dbReference>
<evidence type="ECO:0000256" key="9">
    <source>
        <dbReference type="ARBA" id="ARBA00051693"/>
    </source>
</evidence>
<proteinExistence type="inferred from homology"/>
<dbReference type="Proteomes" id="UP000799770">
    <property type="component" value="Unassembled WGS sequence"/>
</dbReference>
<accession>A0A6A5ZM30</accession>
<dbReference type="CDD" id="cd00180">
    <property type="entry name" value="PKc"/>
    <property type="match status" value="1"/>
</dbReference>
<dbReference type="GO" id="GO:0004708">
    <property type="term" value="F:MAP kinase kinase activity"/>
    <property type="evidence" value="ECO:0007669"/>
    <property type="project" value="UniProtKB-EC"/>
</dbReference>
<dbReference type="OrthoDB" id="4062651at2759"/>
<name>A0A6A5ZM30_9PLEO</name>
<evidence type="ECO:0000256" key="5">
    <source>
        <dbReference type="ARBA" id="ARBA00038035"/>
    </source>
</evidence>
<organism evidence="13 14">
    <name type="scientific">Lophiotrema nucula</name>
    <dbReference type="NCBI Taxonomy" id="690887"/>
    <lineage>
        <taxon>Eukaryota</taxon>
        <taxon>Fungi</taxon>
        <taxon>Dikarya</taxon>
        <taxon>Ascomycota</taxon>
        <taxon>Pezizomycotina</taxon>
        <taxon>Dothideomycetes</taxon>
        <taxon>Pleosporomycetidae</taxon>
        <taxon>Pleosporales</taxon>
        <taxon>Lophiotremataceae</taxon>
        <taxon>Lophiotrema</taxon>
    </lineage>
</organism>
<comment type="similarity">
    <text evidence="5">Belongs to the protein kinase superfamily. STE Ser/Thr protein kinase family. MAP kinase kinase subfamily.</text>
</comment>
<evidence type="ECO:0000256" key="8">
    <source>
        <dbReference type="ARBA" id="ARBA00049299"/>
    </source>
</evidence>
<evidence type="ECO:0000256" key="7">
    <source>
        <dbReference type="ARBA" id="ARBA00049014"/>
    </source>
</evidence>
<reference evidence="13" key="1">
    <citation type="journal article" date="2020" name="Stud. Mycol.">
        <title>101 Dothideomycetes genomes: a test case for predicting lifestyles and emergence of pathogens.</title>
        <authorList>
            <person name="Haridas S."/>
            <person name="Albert R."/>
            <person name="Binder M."/>
            <person name="Bloem J."/>
            <person name="Labutti K."/>
            <person name="Salamov A."/>
            <person name="Andreopoulos B."/>
            <person name="Baker S."/>
            <person name="Barry K."/>
            <person name="Bills G."/>
            <person name="Bluhm B."/>
            <person name="Cannon C."/>
            <person name="Castanera R."/>
            <person name="Culley D."/>
            <person name="Daum C."/>
            <person name="Ezra D."/>
            <person name="Gonzalez J."/>
            <person name="Henrissat B."/>
            <person name="Kuo A."/>
            <person name="Liang C."/>
            <person name="Lipzen A."/>
            <person name="Lutzoni F."/>
            <person name="Magnuson J."/>
            <person name="Mondo S."/>
            <person name="Nolan M."/>
            <person name="Ohm R."/>
            <person name="Pangilinan J."/>
            <person name="Park H.-J."/>
            <person name="Ramirez L."/>
            <person name="Alfaro M."/>
            <person name="Sun H."/>
            <person name="Tritt A."/>
            <person name="Yoshinaga Y."/>
            <person name="Zwiers L.-H."/>
            <person name="Turgeon B."/>
            <person name="Goodwin S."/>
            <person name="Spatafora J."/>
            <person name="Crous P."/>
            <person name="Grigoriev I."/>
        </authorList>
    </citation>
    <scope>NUCLEOTIDE SEQUENCE</scope>
    <source>
        <strain evidence="13">CBS 627.86</strain>
    </source>
</reference>
<comment type="catalytic activity">
    <reaction evidence="9">
        <text>L-tyrosyl-[protein] + ATP = O-phospho-L-tyrosyl-[protein] + ADP + H(+)</text>
        <dbReference type="Rhea" id="RHEA:10596"/>
        <dbReference type="Rhea" id="RHEA-COMP:10136"/>
        <dbReference type="Rhea" id="RHEA-COMP:20101"/>
        <dbReference type="ChEBI" id="CHEBI:15378"/>
        <dbReference type="ChEBI" id="CHEBI:30616"/>
        <dbReference type="ChEBI" id="CHEBI:46858"/>
        <dbReference type="ChEBI" id="CHEBI:61978"/>
        <dbReference type="ChEBI" id="CHEBI:456216"/>
        <dbReference type="EC" id="2.7.12.2"/>
    </reaction>
</comment>
<dbReference type="AlphaFoldDB" id="A0A6A5ZM30"/>
<dbReference type="PROSITE" id="PS00107">
    <property type="entry name" value="PROTEIN_KINASE_ATP"/>
    <property type="match status" value="1"/>
</dbReference>
<feature type="domain" description="Protein kinase" evidence="12">
    <location>
        <begin position="1"/>
        <end position="205"/>
    </location>
</feature>
<keyword evidence="4 10" id="KW-0067">ATP-binding</keyword>
<protein>
    <recommendedName>
        <fullName evidence="6">mitogen-activated protein kinase kinase</fullName>
        <ecNumber evidence="6">2.7.12.2</ecNumber>
    </recommendedName>
</protein>
<keyword evidence="2 10" id="KW-0547">Nucleotide-binding</keyword>
<dbReference type="EMBL" id="ML977313">
    <property type="protein sequence ID" value="KAF2120652.1"/>
    <property type="molecule type" value="Genomic_DNA"/>
</dbReference>
<dbReference type="PROSITE" id="PS00108">
    <property type="entry name" value="PROTEIN_KINASE_ST"/>
    <property type="match status" value="1"/>
</dbReference>
<comment type="catalytic activity">
    <reaction evidence="7">
        <text>L-seryl-[protein] + ATP = O-phospho-L-seryl-[protein] + ADP + H(+)</text>
        <dbReference type="Rhea" id="RHEA:17989"/>
        <dbReference type="Rhea" id="RHEA-COMP:9863"/>
        <dbReference type="Rhea" id="RHEA-COMP:11604"/>
        <dbReference type="ChEBI" id="CHEBI:15378"/>
        <dbReference type="ChEBI" id="CHEBI:29999"/>
        <dbReference type="ChEBI" id="CHEBI:30616"/>
        <dbReference type="ChEBI" id="CHEBI:83421"/>
        <dbReference type="ChEBI" id="CHEBI:456216"/>
        <dbReference type="EC" id="2.7.12.2"/>
    </reaction>
</comment>
<evidence type="ECO:0000256" key="4">
    <source>
        <dbReference type="ARBA" id="ARBA00022840"/>
    </source>
</evidence>
<sequence length="205" mass="23065">YQLIANLGSGSSGIVEKVKHVQTGQIYARKRIPLRMIQRKSEAVRKRAQDEIQVMKILSGHDHIVSVVGSYQTDRHLSILIYPVADEDLASFLDRVEGSRDVSKEHEDILSRSFGCLASGLAFMHQRHIRHGDIKPSNILLHQGHILYADFGIARDTSLLDQNRTTGHPGQFTKRYAPPEVFDYMPRGRSADVFSLGCVYVEILA</sequence>
<keyword evidence="14" id="KW-1185">Reference proteome</keyword>
<comment type="catalytic activity">
    <reaction evidence="8">
        <text>L-threonyl-[protein] + ATP = O-phospho-L-threonyl-[protein] + ADP + H(+)</text>
        <dbReference type="Rhea" id="RHEA:46608"/>
        <dbReference type="Rhea" id="RHEA-COMP:11060"/>
        <dbReference type="Rhea" id="RHEA-COMP:11605"/>
        <dbReference type="ChEBI" id="CHEBI:15378"/>
        <dbReference type="ChEBI" id="CHEBI:30013"/>
        <dbReference type="ChEBI" id="CHEBI:30616"/>
        <dbReference type="ChEBI" id="CHEBI:61977"/>
        <dbReference type="ChEBI" id="CHEBI:456216"/>
        <dbReference type="EC" id="2.7.12.2"/>
    </reaction>
</comment>
<feature type="non-terminal residue" evidence="13">
    <location>
        <position position="205"/>
    </location>
</feature>
<dbReference type="SMART" id="SM00220">
    <property type="entry name" value="S_TKc"/>
    <property type="match status" value="1"/>
</dbReference>
<dbReference type="InterPro" id="IPR008271">
    <property type="entry name" value="Ser/Thr_kinase_AS"/>
</dbReference>
<dbReference type="PANTHER" id="PTHR48013">
    <property type="entry name" value="DUAL SPECIFICITY MITOGEN-ACTIVATED PROTEIN KINASE KINASE 5-RELATED"/>
    <property type="match status" value="1"/>
</dbReference>
<dbReference type="GO" id="GO:0004674">
    <property type="term" value="F:protein serine/threonine kinase activity"/>
    <property type="evidence" value="ECO:0007669"/>
    <property type="project" value="UniProtKB-KW"/>
</dbReference>
<dbReference type="EC" id="2.7.12.2" evidence="6"/>
<evidence type="ECO:0000256" key="10">
    <source>
        <dbReference type="PROSITE-ProRule" id="PRU10141"/>
    </source>
</evidence>
<evidence type="ECO:0000256" key="6">
    <source>
        <dbReference type="ARBA" id="ARBA00038999"/>
    </source>
</evidence>
<evidence type="ECO:0000313" key="14">
    <source>
        <dbReference type="Proteomes" id="UP000799770"/>
    </source>
</evidence>
<evidence type="ECO:0000313" key="13">
    <source>
        <dbReference type="EMBL" id="KAF2120652.1"/>
    </source>
</evidence>
<evidence type="ECO:0000256" key="3">
    <source>
        <dbReference type="ARBA" id="ARBA00022777"/>
    </source>
</evidence>
<dbReference type="InterPro" id="IPR000719">
    <property type="entry name" value="Prot_kinase_dom"/>
</dbReference>
<dbReference type="InterPro" id="IPR017441">
    <property type="entry name" value="Protein_kinase_ATP_BS"/>
</dbReference>
<dbReference type="Gene3D" id="1.10.510.10">
    <property type="entry name" value="Transferase(Phosphotransferase) domain 1"/>
    <property type="match status" value="1"/>
</dbReference>
<evidence type="ECO:0000259" key="12">
    <source>
        <dbReference type="PROSITE" id="PS50011"/>
    </source>
</evidence>
<dbReference type="SUPFAM" id="SSF56112">
    <property type="entry name" value="Protein kinase-like (PK-like)"/>
    <property type="match status" value="1"/>
</dbReference>
<dbReference type="PANTHER" id="PTHR48013:SF9">
    <property type="entry name" value="DUAL SPECIFICITY MITOGEN-ACTIVATED PROTEIN KINASE KINASE 5"/>
    <property type="match status" value="1"/>
</dbReference>
<keyword evidence="3 13" id="KW-0418">Kinase</keyword>
<gene>
    <name evidence="13" type="ORF">BDV96DRAFT_454597</name>
</gene>
<dbReference type="InterPro" id="IPR011009">
    <property type="entry name" value="Kinase-like_dom_sf"/>
</dbReference>